<sequence>MKKFEDLIDYQKDTENKDSITFDFTEEGGTFFISNTMEQKRQYMLNRIKRVIGGK</sequence>
<protein>
    <submittedName>
        <fullName evidence="1">Uncharacterized protein</fullName>
    </submittedName>
</protein>
<comment type="caution">
    <text evidence="1">The sequence shown here is derived from an EMBL/GenBank/DDBJ whole genome shotgun (WGS) entry which is preliminary data.</text>
</comment>
<reference evidence="1" key="1">
    <citation type="journal article" date="2014" name="Front. Microbiol.">
        <title>High frequency of phylogenetically diverse reductive dehalogenase-homologous genes in deep subseafloor sedimentary metagenomes.</title>
        <authorList>
            <person name="Kawai M."/>
            <person name="Futagami T."/>
            <person name="Toyoda A."/>
            <person name="Takaki Y."/>
            <person name="Nishi S."/>
            <person name="Hori S."/>
            <person name="Arai W."/>
            <person name="Tsubouchi T."/>
            <person name="Morono Y."/>
            <person name="Uchiyama I."/>
            <person name="Ito T."/>
            <person name="Fujiyama A."/>
            <person name="Inagaki F."/>
            <person name="Takami H."/>
        </authorList>
    </citation>
    <scope>NUCLEOTIDE SEQUENCE</scope>
    <source>
        <strain evidence="1">Expedition CK06-06</strain>
    </source>
</reference>
<organism evidence="1">
    <name type="scientific">marine sediment metagenome</name>
    <dbReference type="NCBI Taxonomy" id="412755"/>
    <lineage>
        <taxon>unclassified sequences</taxon>
        <taxon>metagenomes</taxon>
        <taxon>ecological metagenomes</taxon>
    </lineage>
</organism>
<name>X1SWV3_9ZZZZ</name>
<dbReference type="EMBL" id="BARW01001140">
    <property type="protein sequence ID" value="GAI72299.1"/>
    <property type="molecule type" value="Genomic_DNA"/>
</dbReference>
<evidence type="ECO:0000313" key="1">
    <source>
        <dbReference type="EMBL" id="GAI72299.1"/>
    </source>
</evidence>
<gene>
    <name evidence="1" type="ORF">S12H4_03883</name>
</gene>
<proteinExistence type="predicted"/>
<dbReference type="AlphaFoldDB" id="X1SWV3"/>
<accession>X1SWV3</accession>